<dbReference type="InterPro" id="IPR029052">
    <property type="entry name" value="Metallo-depent_PP-like"/>
</dbReference>
<reference evidence="3" key="2">
    <citation type="submission" date="2020-09" db="EMBL/GenBank/DDBJ databases">
        <authorList>
            <person name="Sun Q."/>
            <person name="Kim S."/>
        </authorList>
    </citation>
    <scope>NUCLEOTIDE SEQUENCE</scope>
    <source>
        <strain evidence="3">KCTC 23224</strain>
    </source>
</reference>
<organism evidence="3 4">
    <name type="scientific">Mongoliitalea lutea</name>
    <dbReference type="NCBI Taxonomy" id="849756"/>
    <lineage>
        <taxon>Bacteria</taxon>
        <taxon>Pseudomonadati</taxon>
        <taxon>Bacteroidota</taxon>
        <taxon>Cytophagia</taxon>
        <taxon>Cytophagales</taxon>
        <taxon>Cyclobacteriaceae</taxon>
        <taxon>Mongoliitalea</taxon>
    </lineage>
</organism>
<keyword evidence="4" id="KW-1185">Reference proteome</keyword>
<comment type="caution">
    <text evidence="3">The sequence shown here is derived from an EMBL/GenBank/DDBJ whole genome shotgun (WGS) entry which is preliminary data.</text>
</comment>
<dbReference type="PIRSF" id="PIRSF000883">
    <property type="entry name" value="Pesterase_MJ0912"/>
    <property type="match status" value="1"/>
</dbReference>
<dbReference type="Proteomes" id="UP000642809">
    <property type="component" value="Unassembled WGS sequence"/>
</dbReference>
<gene>
    <name evidence="3" type="ORF">GCM10008106_32830</name>
</gene>
<comment type="similarity">
    <text evidence="1">Belongs to the metallophosphoesterase superfamily. YfcE family.</text>
</comment>
<evidence type="ECO:0000313" key="3">
    <source>
        <dbReference type="EMBL" id="GHB49539.1"/>
    </source>
</evidence>
<sequence length="285" mass="31745">MTHLQKVKIDCQVKKLLFFGGVYSNIHALKALKKYAIDQGFGSQQIFSTGDIAGYCAFPNECFELIEEWGVAGIKGNVEENLLDGKDDCGCNFEEGTTCDVLSKNWFSYTSRMLSEKSKQYISTLPSILSIDFAGRKIQLIHGSYPETAAFVFDSTPWSEKQAVFEQFDADIVVGGHCGLPFISSKDAKAWINPGVIGMPANDGEPFVWFMTLTRISEETRASLAVNYHRISYNYQEAARAMLDNCLPGAYAKTILTGLWDNCDILPPEETSRQGRKIGLTHCRI</sequence>
<accession>A0A8J3D420</accession>
<dbReference type="RefSeq" id="WP_189585282.1">
    <property type="nucleotide sequence ID" value="NZ_BMYF01000024.1"/>
</dbReference>
<dbReference type="EMBL" id="BMYF01000024">
    <property type="protein sequence ID" value="GHB49539.1"/>
    <property type="molecule type" value="Genomic_DNA"/>
</dbReference>
<dbReference type="InterPro" id="IPR011152">
    <property type="entry name" value="Pesterase_MJ0912"/>
</dbReference>
<dbReference type="AlphaFoldDB" id="A0A8J3D420"/>
<evidence type="ECO:0000256" key="1">
    <source>
        <dbReference type="ARBA" id="ARBA00008950"/>
    </source>
</evidence>
<dbReference type="SUPFAM" id="SSF56300">
    <property type="entry name" value="Metallo-dependent phosphatases"/>
    <property type="match status" value="1"/>
</dbReference>
<reference evidence="3" key="1">
    <citation type="journal article" date="2014" name="Int. J. Syst. Evol. Microbiol.">
        <title>Complete genome sequence of Corynebacterium casei LMG S-19264T (=DSM 44701T), isolated from a smear-ripened cheese.</title>
        <authorList>
            <consortium name="US DOE Joint Genome Institute (JGI-PGF)"/>
            <person name="Walter F."/>
            <person name="Albersmeier A."/>
            <person name="Kalinowski J."/>
            <person name="Ruckert C."/>
        </authorList>
    </citation>
    <scope>NUCLEOTIDE SEQUENCE</scope>
    <source>
        <strain evidence="3">KCTC 23224</strain>
    </source>
</reference>
<proteinExistence type="inferred from homology"/>
<protein>
    <recommendedName>
        <fullName evidence="2">Calcineurin-like phosphoesterase domain-containing protein</fullName>
    </recommendedName>
</protein>
<dbReference type="CDD" id="cd00838">
    <property type="entry name" value="MPP_superfamily"/>
    <property type="match status" value="1"/>
</dbReference>
<dbReference type="Pfam" id="PF12850">
    <property type="entry name" value="Metallophos_2"/>
    <property type="match status" value="1"/>
</dbReference>
<dbReference type="Gene3D" id="3.60.21.10">
    <property type="match status" value="1"/>
</dbReference>
<dbReference type="InterPro" id="IPR024654">
    <property type="entry name" value="Calcineurin-like_PHP_lpxH"/>
</dbReference>
<name>A0A8J3D420_9BACT</name>
<feature type="domain" description="Calcineurin-like phosphoesterase" evidence="2">
    <location>
        <begin position="21"/>
        <end position="211"/>
    </location>
</feature>
<evidence type="ECO:0000259" key="2">
    <source>
        <dbReference type="Pfam" id="PF12850"/>
    </source>
</evidence>
<evidence type="ECO:0000313" key="4">
    <source>
        <dbReference type="Proteomes" id="UP000642809"/>
    </source>
</evidence>